<evidence type="ECO:0000256" key="1">
    <source>
        <dbReference type="ARBA" id="ARBA00004377"/>
    </source>
</evidence>
<dbReference type="Proteomes" id="UP000250079">
    <property type="component" value="Chromosome"/>
</dbReference>
<evidence type="ECO:0000256" key="9">
    <source>
        <dbReference type="RuleBase" id="RU365093"/>
    </source>
</evidence>
<evidence type="ECO:0000256" key="4">
    <source>
        <dbReference type="ARBA" id="ARBA00022475"/>
    </source>
</evidence>
<keyword evidence="3 9" id="KW-0813">Transport</keyword>
<dbReference type="PANTHER" id="PTHR30386">
    <property type="entry name" value="MEMBRANE FUSION SUBUNIT OF EMRAB-TOLC MULTIDRUG EFFLUX PUMP"/>
    <property type="match status" value="1"/>
</dbReference>
<feature type="coiled-coil region" evidence="10">
    <location>
        <begin position="180"/>
        <end position="207"/>
    </location>
</feature>
<dbReference type="KEGG" id="gai:IMCC3135_15220"/>
<dbReference type="InterPro" id="IPR058982">
    <property type="entry name" value="Beta-barrel_AprE"/>
</dbReference>
<dbReference type="Pfam" id="PF26002">
    <property type="entry name" value="Beta-barrel_AprE"/>
    <property type="match status" value="1"/>
</dbReference>
<dbReference type="InterPro" id="IPR058781">
    <property type="entry name" value="HH_AprE-like"/>
</dbReference>
<evidence type="ECO:0000256" key="3">
    <source>
        <dbReference type="ARBA" id="ARBA00022448"/>
    </source>
</evidence>
<keyword evidence="10" id="KW-0175">Coiled coil</keyword>
<evidence type="ECO:0000256" key="10">
    <source>
        <dbReference type="SAM" id="Coils"/>
    </source>
</evidence>
<dbReference type="Pfam" id="PF25994">
    <property type="entry name" value="HH_AprE"/>
    <property type="match status" value="1"/>
</dbReference>
<organism evidence="13 14">
    <name type="scientific">Granulosicoccus antarcticus IMCC3135</name>
    <dbReference type="NCBI Taxonomy" id="1192854"/>
    <lineage>
        <taxon>Bacteria</taxon>
        <taxon>Pseudomonadati</taxon>
        <taxon>Pseudomonadota</taxon>
        <taxon>Gammaproteobacteria</taxon>
        <taxon>Chromatiales</taxon>
        <taxon>Granulosicoccaceae</taxon>
        <taxon>Granulosicoccus</taxon>
    </lineage>
</organism>
<dbReference type="Gene3D" id="2.40.50.100">
    <property type="match status" value="1"/>
</dbReference>
<comment type="subcellular location">
    <subcellularLocation>
        <location evidence="1 9">Cell inner membrane</location>
        <topology evidence="1 9">Single-pass membrane protein</topology>
    </subcellularLocation>
</comment>
<comment type="similarity">
    <text evidence="2 9">Belongs to the membrane fusion protein (MFP) (TC 8.A.1) family.</text>
</comment>
<evidence type="ECO:0000256" key="7">
    <source>
        <dbReference type="ARBA" id="ARBA00022989"/>
    </source>
</evidence>
<evidence type="ECO:0000259" key="11">
    <source>
        <dbReference type="Pfam" id="PF25994"/>
    </source>
</evidence>
<accession>A0A2Z2NTQ9</accession>
<evidence type="ECO:0000259" key="12">
    <source>
        <dbReference type="Pfam" id="PF26002"/>
    </source>
</evidence>
<dbReference type="Gene3D" id="2.40.30.170">
    <property type="match status" value="1"/>
</dbReference>
<proteinExistence type="inferred from homology"/>
<feature type="domain" description="AprE-like long alpha-helical hairpin" evidence="11">
    <location>
        <begin position="99"/>
        <end position="284"/>
    </location>
</feature>
<sequence length="442" mass="48933">MSSTPLMTKVQAVESASDTRGIVRWGYVVISLFLFLFVVWASTMSLSTAAIAPGMVGVEGQKKQVQHLNGGIVEVIHVRNGDQVEVGQVLVTLDSFSNQSRHNTLSNERLQLSAELARWEAVYEMLPAIDFPAWMASEPLQERVRQIQLKQSEILIARRDVFEESMRGLILIKSQTVDEQSAAKKRLKTLNEKYQLVTREINEYLRLEKEGLVTRAQVYDLQKELSDLTLDMDETRSLIDLSGQRHEQAKSQIEVLAKTQLSEAAERSTEIGLRLAAIREELSTVSSELTRSVVRSPIAGQVLNSVINTVGGVISAGQTLMEIMPTGERLLVESLVDPKDRDAIHVGQLAEVRFSALDRRTTLPVVGKVTLISADSQIAPNTLLPRYSATIELQDDAAALLQSGQIHPGMQAEVLIVTGKQTLMDYLISPIANSVNRALREN</sequence>
<dbReference type="EMBL" id="CP018632">
    <property type="protein sequence ID" value="ASJ73128.1"/>
    <property type="molecule type" value="Genomic_DNA"/>
</dbReference>
<reference evidence="13 14" key="1">
    <citation type="submission" date="2016-12" db="EMBL/GenBank/DDBJ databases">
        <authorList>
            <person name="Song W.-J."/>
            <person name="Kurnit D.M."/>
        </authorList>
    </citation>
    <scope>NUCLEOTIDE SEQUENCE [LARGE SCALE GENOMIC DNA]</scope>
    <source>
        <strain evidence="13 14">IMCC3135</strain>
    </source>
</reference>
<dbReference type="InterPro" id="IPR050739">
    <property type="entry name" value="MFP"/>
</dbReference>
<evidence type="ECO:0000313" key="13">
    <source>
        <dbReference type="EMBL" id="ASJ73128.1"/>
    </source>
</evidence>
<dbReference type="GO" id="GO:0005886">
    <property type="term" value="C:plasma membrane"/>
    <property type="evidence" value="ECO:0007669"/>
    <property type="project" value="UniProtKB-SubCell"/>
</dbReference>
<keyword evidence="6 9" id="KW-0812">Transmembrane</keyword>
<feature type="domain" description="AprE-like beta-barrel" evidence="12">
    <location>
        <begin position="330"/>
        <end position="419"/>
    </location>
</feature>
<dbReference type="AlphaFoldDB" id="A0A2Z2NTQ9"/>
<keyword evidence="7 9" id="KW-1133">Transmembrane helix</keyword>
<keyword evidence="4 9" id="KW-1003">Cell membrane</keyword>
<dbReference type="InterPro" id="IPR010129">
    <property type="entry name" value="T1SS_HlyD"/>
</dbReference>
<dbReference type="NCBIfam" id="TIGR01843">
    <property type="entry name" value="type_I_hlyD"/>
    <property type="match status" value="1"/>
</dbReference>
<dbReference type="GO" id="GO:0015031">
    <property type="term" value="P:protein transport"/>
    <property type="evidence" value="ECO:0007669"/>
    <property type="project" value="InterPro"/>
</dbReference>
<evidence type="ECO:0000256" key="5">
    <source>
        <dbReference type="ARBA" id="ARBA00022519"/>
    </source>
</evidence>
<evidence type="ECO:0000256" key="8">
    <source>
        <dbReference type="ARBA" id="ARBA00023136"/>
    </source>
</evidence>
<dbReference type="PANTHER" id="PTHR30386:SF17">
    <property type="entry name" value="ALKALINE PROTEASE SECRETION PROTEIN APRE"/>
    <property type="match status" value="1"/>
</dbReference>
<evidence type="ECO:0000256" key="2">
    <source>
        <dbReference type="ARBA" id="ARBA00009477"/>
    </source>
</evidence>
<dbReference type="PRINTS" id="PR01490">
    <property type="entry name" value="RTXTOXIND"/>
</dbReference>
<protein>
    <recommendedName>
        <fullName evidence="9">Membrane fusion protein (MFP) family protein</fullName>
    </recommendedName>
</protein>
<gene>
    <name evidence="13" type="primary">prsE</name>
    <name evidence="13" type="ORF">IMCC3135_15220</name>
</gene>
<evidence type="ECO:0000313" key="14">
    <source>
        <dbReference type="Proteomes" id="UP000250079"/>
    </source>
</evidence>
<name>A0A2Z2NTQ9_9GAMM</name>
<feature type="transmembrane region" description="Helical" evidence="9">
    <location>
        <begin position="21"/>
        <end position="41"/>
    </location>
</feature>
<evidence type="ECO:0000256" key="6">
    <source>
        <dbReference type="ARBA" id="ARBA00022692"/>
    </source>
</evidence>
<keyword evidence="5 9" id="KW-0997">Cell inner membrane</keyword>
<keyword evidence="14" id="KW-1185">Reference proteome</keyword>
<keyword evidence="8 9" id="KW-0472">Membrane</keyword>